<accession>A0A0M3JMN7</accession>
<proteinExistence type="predicted"/>
<dbReference type="Pfam" id="PF00630">
    <property type="entry name" value="Filamin"/>
    <property type="match status" value="1"/>
</dbReference>
<dbReference type="InterPro" id="IPR014756">
    <property type="entry name" value="Ig_E-set"/>
</dbReference>
<dbReference type="PROSITE" id="PS50194">
    <property type="entry name" value="FILAMIN_REPEAT"/>
    <property type="match status" value="1"/>
</dbReference>
<dbReference type="Gene3D" id="2.60.40.10">
    <property type="entry name" value="Immunoglobulins"/>
    <property type="match status" value="1"/>
</dbReference>
<reference evidence="2" key="1">
    <citation type="submission" date="2017-02" db="UniProtKB">
        <authorList>
            <consortium name="WormBaseParasite"/>
        </authorList>
    </citation>
    <scope>IDENTIFICATION</scope>
</reference>
<sequence>LTPAFDPSLVKLKDQSGGEFPSESRASLPATFVIDVSEAGKPDKLSAKVTGPDGKLRKSTIIATGQANIYELSFTPDLAGVYEVLIFINDKPISHTAYRIYCVPVGDASKCLMKGILTHQLFRFSIYLKCYDDNE</sequence>
<dbReference type="SMART" id="SM00557">
    <property type="entry name" value="IG_FLMN"/>
    <property type="match status" value="1"/>
</dbReference>
<evidence type="ECO:0000313" key="2">
    <source>
        <dbReference type="WBParaSite" id="ASIM_0000892501-mRNA-1"/>
    </source>
</evidence>
<dbReference type="WBParaSite" id="ASIM_0000892501-mRNA-1">
    <property type="protein sequence ID" value="ASIM_0000892501-mRNA-1"/>
    <property type="gene ID" value="ASIM_0000892501"/>
</dbReference>
<dbReference type="SUPFAM" id="SSF81296">
    <property type="entry name" value="E set domains"/>
    <property type="match status" value="1"/>
</dbReference>
<organism evidence="2">
    <name type="scientific">Anisakis simplex</name>
    <name type="common">Herring worm</name>
    <dbReference type="NCBI Taxonomy" id="6269"/>
    <lineage>
        <taxon>Eukaryota</taxon>
        <taxon>Metazoa</taxon>
        <taxon>Ecdysozoa</taxon>
        <taxon>Nematoda</taxon>
        <taxon>Chromadorea</taxon>
        <taxon>Rhabditida</taxon>
        <taxon>Spirurina</taxon>
        <taxon>Ascaridomorpha</taxon>
        <taxon>Ascaridoidea</taxon>
        <taxon>Anisakidae</taxon>
        <taxon>Anisakis</taxon>
        <taxon>Anisakis simplex complex</taxon>
    </lineage>
</organism>
<dbReference type="InterPro" id="IPR013783">
    <property type="entry name" value="Ig-like_fold"/>
</dbReference>
<protein>
    <submittedName>
        <fullName evidence="2">Filamin/ABP280 repeat protein</fullName>
    </submittedName>
</protein>
<feature type="repeat" description="Filamin" evidence="1">
    <location>
        <begin position="2"/>
        <end position="102"/>
    </location>
</feature>
<name>A0A0M3JMN7_ANISI</name>
<evidence type="ECO:0000256" key="1">
    <source>
        <dbReference type="PROSITE-ProRule" id="PRU00087"/>
    </source>
</evidence>
<dbReference type="AlphaFoldDB" id="A0A0M3JMN7"/>
<dbReference type="InterPro" id="IPR017868">
    <property type="entry name" value="Filamin/ABP280_repeat-like"/>
</dbReference>
<dbReference type="InterPro" id="IPR001298">
    <property type="entry name" value="Filamin/ABP280_rpt"/>
</dbReference>